<dbReference type="Proteomes" id="UP001190700">
    <property type="component" value="Unassembled WGS sequence"/>
</dbReference>
<protein>
    <submittedName>
        <fullName evidence="2">Uncharacterized protein</fullName>
    </submittedName>
</protein>
<comment type="caution">
    <text evidence="2">The sequence shown here is derived from an EMBL/GenBank/DDBJ whole genome shotgun (WGS) entry which is preliminary data.</text>
</comment>
<reference evidence="2 3" key="1">
    <citation type="journal article" date="2015" name="Genome Biol. Evol.">
        <title>Comparative Genomics of a Bacterivorous Green Alga Reveals Evolutionary Causalities and Consequences of Phago-Mixotrophic Mode of Nutrition.</title>
        <authorList>
            <person name="Burns J.A."/>
            <person name="Paasch A."/>
            <person name="Narechania A."/>
            <person name="Kim E."/>
        </authorList>
    </citation>
    <scope>NUCLEOTIDE SEQUENCE [LARGE SCALE GENOMIC DNA]</scope>
    <source>
        <strain evidence="2 3">PLY_AMNH</strain>
    </source>
</reference>
<accession>A0AAE0FSC4</accession>
<dbReference type="EMBL" id="LGRX02014310">
    <property type="protein sequence ID" value="KAK3264868.1"/>
    <property type="molecule type" value="Genomic_DNA"/>
</dbReference>
<name>A0AAE0FSC4_9CHLO</name>
<feature type="region of interest" description="Disordered" evidence="1">
    <location>
        <begin position="182"/>
        <end position="212"/>
    </location>
</feature>
<evidence type="ECO:0000313" key="3">
    <source>
        <dbReference type="Proteomes" id="UP001190700"/>
    </source>
</evidence>
<evidence type="ECO:0000256" key="1">
    <source>
        <dbReference type="SAM" id="MobiDB-lite"/>
    </source>
</evidence>
<dbReference type="AlphaFoldDB" id="A0AAE0FSC4"/>
<proteinExistence type="predicted"/>
<sequence length="265" mass="27177">MKGEHERIHTHIENSILKADKTGVKVAGLEALNKHVNVDDKDDVEMAPASGGAPSFHVLVSDSLAPASASGGELAAGGVYEEHAGMETDDEEDVRAAACCARDSVTGEFSVGVEDFVNNEVAFGTFSAPSDFSDVVDGQSDSGAVPARSAGGVRIEGDGWMRDAAVATRASARHLAGIVTGLDHAPPSPDYSPGTSEDEAEASASFGTDNFTNSADPITCNGRVCIYPAIKTLSPDTLQQVLQVLTAAGEPCSASDGATPSPDDT</sequence>
<keyword evidence="3" id="KW-1185">Reference proteome</keyword>
<gene>
    <name evidence="2" type="ORF">CYMTET_26417</name>
</gene>
<evidence type="ECO:0000313" key="2">
    <source>
        <dbReference type="EMBL" id="KAK3264868.1"/>
    </source>
</evidence>
<organism evidence="2 3">
    <name type="scientific">Cymbomonas tetramitiformis</name>
    <dbReference type="NCBI Taxonomy" id="36881"/>
    <lineage>
        <taxon>Eukaryota</taxon>
        <taxon>Viridiplantae</taxon>
        <taxon>Chlorophyta</taxon>
        <taxon>Pyramimonadophyceae</taxon>
        <taxon>Pyramimonadales</taxon>
        <taxon>Pyramimonadaceae</taxon>
        <taxon>Cymbomonas</taxon>
    </lineage>
</organism>